<name>A0A918H8V4_9ACTN</name>
<keyword evidence="3" id="KW-1185">Reference proteome</keyword>
<evidence type="ECO:0000256" key="1">
    <source>
        <dbReference type="SAM" id="SignalP"/>
    </source>
</evidence>
<dbReference type="EMBL" id="BMQQ01000018">
    <property type="protein sequence ID" value="GGT46654.1"/>
    <property type="molecule type" value="Genomic_DNA"/>
</dbReference>
<comment type="caution">
    <text evidence="2">The sequence shown here is derived from an EMBL/GenBank/DDBJ whole genome shotgun (WGS) entry which is preliminary data.</text>
</comment>
<feature type="signal peptide" evidence="1">
    <location>
        <begin position="1"/>
        <end position="29"/>
    </location>
</feature>
<feature type="chain" id="PRO_5036905188" description="SH3 domain-containing protein" evidence="1">
    <location>
        <begin position="30"/>
        <end position="121"/>
    </location>
</feature>
<reference evidence="2" key="2">
    <citation type="submission" date="2020-09" db="EMBL/GenBank/DDBJ databases">
        <authorList>
            <person name="Sun Q."/>
            <person name="Ohkuma M."/>
        </authorList>
    </citation>
    <scope>NUCLEOTIDE SEQUENCE</scope>
    <source>
        <strain evidence="2">JCM 3172</strain>
    </source>
</reference>
<keyword evidence="1" id="KW-0732">Signal</keyword>
<gene>
    <name evidence="2" type="ORF">GCM10014713_45860</name>
</gene>
<proteinExistence type="predicted"/>
<organism evidence="2 3">
    <name type="scientific">Streptomyces purpureus</name>
    <dbReference type="NCBI Taxonomy" id="1951"/>
    <lineage>
        <taxon>Bacteria</taxon>
        <taxon>Bacillati</taxon>
        <taxon>Actinomycetota</taxon>
        <taxon>Actinomycetes</taxon>
        <taxon>Kitasatosporales</taxon>
        <taxon>Streptomycetaceae</taxon>
        <taxon>Streptomyces</taxon>
    </lineage>
</organism>
<evidence type="ECO:0000313" key="2">
    <source>
        <dbReference type="EMBL" id="GGT46654.1"/>
    </source>
</evidence>
<dbReference type="Proteomes" id="UP000619486">
    <property type="component" value="Unassembled WGS sequence"/>
</dbReference>
<dbReference type="RefSeq" id="WP_229833155.1">
    <property type="nucleotide sequence ID" value="NZ_BMQQ01000018.1"/>
</dbReference>
<protein>
    <recommendedName>
        <fullName evidence="4">SH3 domain-containing protein</fullName>
    </recommendedName>
</protein>
<accession>A0A918H8V4</accession>
<evidence type="ECO:0000313" key="3">
    <source>
        <dbReference type="Proteomes" id="UP000619486"/>
    </source>
</evidence>
<dbReference type="AlphaFoldDB" id="A0A918H8V4"/>
<evidence type="ECO:0008006" key="4">
    <source>
        <dbReference type="Google" id="ProtNLM"/>
    </source>
</evidence>
<sequence>MSVRIRTLLAGVTIGTALLTTGIAAPAQATPAATTAATPSSGAAADLTPARAADGWTEALSAGRVVRSCPSSSCDVLWRTSYAGQPLWWYNTRVNSAGNRWYELDSPRWGWIYCGNVTAPC</sequence>
<reference evidence="2" key="1">
    <citation type="journal article" date="2014" name="Int. J. Syst. Evol. Microbiol.">
        <title>Complete genome sequence of Corynebacterium casei LMG S-19264T (=DSM 44701T), isolated from a smear-ripened cheese.</title>
        <authorList>
            <consortium name="US DOE Joint Genome Institute (JGI-PGF)"/>
            <person name="Walter F."/>
            <person name="Albersmeier A."/>
            <person name="Kalinowski J."/>
            <person name="Ruckert C."/>
        </authorList>
    </citation>
    <scope>NUCLEOTIDE SEQUENCE</scope>
    <source>
        <strain evidence="2">JCM 3172</strain>
    </source>
</reference>